<proteinExistence type="inferred from homology"/>
<dbReference type="AlphaFoldDB" id="A0AAD6Z3E2"/>
<protein>
    <submittedName>
        <fullName evidence="3">Necrosis inducing protein</fullName>
    </submittedName>
</protein>
<dbReference type="EMBL" id="JARIHO010000096">
    <property type="protein sequence ID" value="KAJ7305531.1"/>
    <property type="molecule type" value="Genomic_DNA"/>
</dbReference>
<keyword evidence="4" id="KW-1185">Reference proteome</keyword>
<sequence length="204" mass="21401">MLQGTRGTCHHPPFRNRALIRRPSGGLNPTGATNGGCSISTGQVYVRSGTSNGRFGLLYSWYFPKDEPSDGLGHRNDWEGVIGAAPELQLVIGTYLNLKVWLASSTSTSAANILAVCPSAHGGWNCSTDGFSLTGTSPLIQYESIIPMNHAMGLTTTVGSTQPLIAWESLPAAAQAALQTTDFGVATVPFKDSTLASNLAAATF</sequence>
<dbReference type="PIRSF" id="PIRSF029958">
    <property type="entry name" value="Necrosis-inducing_protein"/>
    <property type="match status" value="1"/>
</dbReference>
<dbReference type="InterPro" id="IPR008701">
    <property type="entry name" value="NPP1"/>
</dbReference>
<name>A0AAD6Z3E2_9AGAR</name>
<evidence type="ECO:0000256" key="2">
    <source>
        <dbReference type="ARBA" id="ARBA00023026"/>
    </source>
</evidence>
<comment type="caution">
    <text evidence="3">The sequence shown here is derived from an EMBL/GenBank/DDBJ whole genome shotgun (WGS) entry which is preliminary data.</text>
</comment>
<dbReference type="PANTHER" id="PTHR33657:SF8">
    <property type="entry name" value="DOMAIN PROTEIN, PUTATIVE (AFU_ORTHOLOGUE AFUA_5G00600)-RELATED"/>
    <property type="match status" value="1"/>
</dbReference>
<keyword evidence="2" id="KW-0843">Virulence</keyword>
<evidence type="ECO:0000313" key="4">
    <source>
        <dbReference type="Proteomes" id="UP001218218"/>
    </source>
</evidence>
<accession>A0AAD6Z3E2</accession>
<gene>
    <name evidence="3" type="ORF">DFH08DRAFT_902671</name>
</gene>
<reference evidence="3" key="1">
    <citation type="submission" date="2023-03" db="EMBL/GenBank/DDBJ databases">
        <title>Massive genome expansion in bonnet fungi (Mycena s.s.) driven by repeated elements and novel gene families across ecological guilds.</title>
        <authorList>
            <consortium name="Lawrence Berkeley National Laboratory"/>
            <person name="Harder C.B."/>
            <person name="Miyauchi S."/>
            <person name="Viragh M."/>
            <person name="Kuo A."/>
            <person name="Thoen E."/>
            <person name="Andreopoulos B."/>
            <person name="Lu D."/>
            <person name="Skrede I."/>
            <person name="Drula E."/>
            <person name="Henrissat B."/>
            <person name="Morin E."/>
            <person name="Kohler A."/>
            <person name="Barry K."/>
            <person name="LaButti K."/>
            <person name="Morin E."/>
            <person name="Salamov A."/>
            <person name="Lipzen A."/>
            <person name="Mereny Z."/>
            <person name="Hegedus B."/>
            <person name="Baldrian P."/>
            <person name="Stursova M."/>
            <person name="Weitz H."/>
            <person name="Taylor A."/>
            <person name="Grigoriev I.V."/>
            <person name="Nagy L.G."/>
            <person name="Martin F."/>
            <person name="Kauserud H."/>
        </authorList>
    </citation>
    <scope>NUCLEOTIDE SEQUENCE</scope>
    <source>
        <strain evidence="3">CBHHK002</strain>
    </source>
</reference>
<evidence type="ECO:0000256" key="1">
    <source>
        <dbReference type="ARBA" id="ARBA00009520"/>
    </source>
</evidence>
<comment type="similarity">
    <text evidence="1">Belongs to the Necrosis inducing protein (NPP1) family.</text>
</comment>
<dbReference type="PANTHER" id="PTHR33657">
    <property type="entry name" value="DOMAIN PROTEIN, PUTATIVE (AFU_ORTHOLOGUE AFUA_5G00600)-RELATED"/>
    <property type="match status" value="1"/>
</dbReference>
<dbReference type="Proteomes" id="UP001218218">
    <property type="component" value="Unassembled WGS sequence"/>
</dbReference>
<organism evidence="3 4">
    <name type="scientific">Mycena albidolilacea</name>
    <dbReference type="NCBI Taxonomy" id="1033008"/>
    <lineage>
        <taxon>Eukaryota</taxon>
        <taxon>Fungi</taxon>
        <taxon>Dikarya</taxon>
        <taxon>Basidiomycota</taxon>
        <taxon>Agaricomycotina</taxon>
        <taxon>Agaricomycetes</taxon>
        <taxon>Agaricomycetidae</taxon>
        <taxon>Agaricales</taxon>
        <taxon>Marasmiineae</taxon>
        <taxon>Mycenaceae</taxon>
        <taxon>Mycena</taxon>
    </lineage>
</organism>
<dbReference type="Pfam" id="PF05630">
    <property type="entry name" value="NPP1"/>
    <property type="match status" value="2"/>
</dbReference>
<evidence type="ECO:0000313" key="3">
    <source>
        <dbReference type="EMBL" id="KAJ7305531.1"/>
    </source>
</evidence>